<keyword evidence="1" id="KW-0479">Metal-binding</keyword>
<dbReference type="GO" id="GO:0008270">
    <property type="term" value="F:zinc ion binding"/>
    <property type="evidence" value="ECO:0007669"/>
    <property type="project" value="InterPro"/>
</dbReference>
<feature type="domain" description="HIRAN" evidence="3">
    <location>
        <begin position="66"/>
        <end position="163"/>
    </location>
</feature>
<dbReference type="OrthoDB" id="2988931at2"/>
<dbReference type="Pfam" id="PF08797">
    <property type="entry name" value="HIRAN"/>
    <property type="match status" value="1"/>
</dbReference>
<accession>E4QDQ1</accession>
<dbReference type="SMART" id="SM00910">
    <property type="entry name" value="HIRAN"/>
    <property type="match status" value="1"/>
</dbReference>
<dbReference type="AlphaFoldDB" id="E4QDQ1"/>
<dbReference type="Proteomes" id="UP000006890">
    <property type="component" value="Chromosome"/>
</dbReference>
<dbReference type="GO" id="GO:0016818">
    <property type="term" value="F:hydrolase activity, acting on acid anhydrides, in phosphorus-containing anhydrides"/>
    <property type="evidence" value="ECO:0007669"/>
    <property type="project" value="InterPro"/>
</dbReference>
<reference key="1">
    <citation type="submission" date="2010-09" db="EMBL/GenBank/DDBJ databases">
        <title>Complete sequence of Caldicellulosiruptor hydrothermalis 108.</title>
        <authorList>
            <consortium name="US DOE Joint Genome Institute"/>
            <person name="Lucas S."/>
            <person name="Copeland A."/>
            <person name="Lapidus A."/>
            <person name="Cheng J.-F."/>
            <person name="Bruce D."/>
            <person name="Goodwin L."/>
            <person name="Pitluck S."/>
            <person name="Davenport K."/>
            <person name="Detter J.C."/>
            <person name="Han C."/>
            <person name="Tapia R."/>
            <person name="Land M."/>
            <person name="Hauser L."/>
            <person name="Chang Y.-J."/>
            <person name="Jeffries C."/>
            <person name="Kyrpides N."/>
            <person name="Ivanova N."/>
            <person name="Mikhailova N."/>
            <person name="Blumer-Schuette S.E."/>
            <person name="Kelly R.M."/>
            <person name="Woyke T."/>
        </authorList>
    </citation>
    <scope>NUCLEOTIDE SEQUENCE</scope>
    <source>
        <strain>108</strain>
    </source>
</reference>
<dbReference type="STRING" id="632292.Calhy_0731"/>
<sequence>MGILKNILSLIVQNFRNNPEVESNLKTKIEQKTNYKIEIAEPNVSPNWIENKEWFLWEAPLNLVRGESYRQNNLQTLVGKPCKKGYLVPKEITLVREPDNKYDRNAIRAEIEGVHVGYIAKEIASKLAPTMDVLNITSFQVAGLIRGGSRTIPTLGVHIWLDKRISKGPIIEITPELQQSYQVSWPPLEKEINNEELQSMALDTLDFPSRSSKEKPGYYQGKHYTEYVDLVKQLKSAGEYDKAEKLLIALVEAVESESKKENLGVAPWYYEQLAIIYRRQKNLIKEVEILERFSKQKIGPGASSSKLLERLETVRKKLENN</sequence>
<keyword evidence="2" id="KW-0378">Hydrolase</keyword>
<organism evidence="4 5">
    <name type="scientific">Caldicellulosiruptor hydrothermalis (strain DSM 18901 / VKM B-2411 / 108)</name>
    <dbReference type="NCBI Taxonomy" id="632292"/>
    <lineage>
        <taxon>Bacteria</taxon>
        <taxon>Bacillati</taxon>
        <taxon>Bacillota</taxon>
        <taxon>Bacillota incertae sedis</taxon>
        <taxon>Caldicellulosiruptorales</taxon>
        <taxon>Caldicellulosiruptoraceae</taxon>
        <taxon>Caldicellulosiruptor</taxon>
    </lineage>
</organism>
<proteinExistence type="predicted"/>
<dbReference type="Gene3D" id="3.30.70.2330">
    <property type="match status" value="1"/>
</dbReference>
<evidence type="ECO:0000313" key="5">
    <source>
        <dbReference type="Proteomes" id="UP000006890"/>
    </source>
</evidence>
<dbReference type="eggNOG" id="ENOG5031P3J">
    <property type="taxonomic scope" value="Bacteria"/>
</dbReference>
<evidence type="ECO:0000313" key="4">
    <source>
        <dbReference type="EMBL" id="ADQ06468.1"/>
    </source>
</evidence>
<dbReference type="EMBL" id="CP002219">
    <property type="protein sequence ID" value="ADQ06468.1"/>
    <property type="molecule type" value="Genomic_DNA"/>
</dbReference>
<evidence type="ECO:0000256" key="2">
    <source>
        <dbReference type="ARBA" id="ARBA00022801"/>
    </source>
</evidence>
<name>E4QDQ1_CALH1</name>
<dbReference type="GO" id="GO:0003676">
    <property type="term" value="F:nucleic acid binding"/>
    <property type="evidence" value="ECO:0007669"/>
    <property type="project" value="InterPro"/>
</dbReference>
<reference evidence="4 5" key="2">
    <citation type="journal article" date="2011" name="J. Bacteriol.">
        <title>Complete genome sequences for the anaerobic, extremely thermophilic plant biomass-degrading bacteria Caldicellulosiruptor hydrothermalis, Caldicellulosiruptor kristjanssonii, Caldicellulosiruptor kronotskyensis, Caldicellulosiruptor owensenis, and Caldicellulosiruptor lactoaceticus.</title>
        <authorList>
            <person name="Blumer-Schuette S.E."/>
            <person name="Ozdemir I."/>
            <person name="Mistry D."/>
            <person name="Lucas S."/>
            <person name="Lapidus A."/>
            <person name="Cheng J.F."/>
            <person name="Goodwin L.A."/>
            <person name="Pitluck S."/>
            <person name="Land M.L."/>
            <person name="Hauser L.J."/>
            <person name="Woyke T."/>
            <person name="Mikhailova N."/>
            <person name="Pati A."/>
            <person name="Kyrpides N.C."/>
            <person name="Ivanova N."/>
            <person name="Detter J.C."/>
            <person name="Walston-Davenport K."/>
            <person name="Han S."/>
            <person name="Adams M.W."/>
            <person name="Kelly R.M."/>
        </authorList>
    </citation>
    <scope>NUCLEOTIDE SEQUENCE [LARGE SCALE GENOMIC DNA]</scope>
    <source>
        <strain evidence="5">DSM 18901 / VKM B-2411 / 108</strain>
    </source>
</reference>
<protein>
    <submittedName>
        <fullName evidence="4">HIRAN domain protein</fullName>
    </submittedName>
</protein>
<dbReference type="InterPro" id="IPR014905">
    <property type="entry name" value="HIRAN"/>
</dbReference>
<dbReference type="HOGENOM" id="CLU_865169_0_0_9"/>
<dbReference type="KEGG" id="chd:Calhy_0731"/>
<evidence type="ECO:0000256" key="1">
    <source>
        <dbReference type="ARBA" id="ARBA00022723"/>
    </source>
</evidence>
<evidence type="ECO:0000259" key="3">
    <source>
        <dbReference type="SMART" id="SM00910"/>
    </source>
</evidence>
<keyword evidence="5" id="KW-1185">Reference proteome</keyword>
<gene>
    <name evidence="4" type="ordered locus">Calhy_0731</name>
</gene>
<dbReference type="RefSeq" id="WP_013402668.1">
    <property type="nucleotide sequence ID" value="NC_014652.1"/>
</dbReference>